<proteinExistence type="predicted"/>
<keyword evidence="1" id="KW-0812">Transmembrane</keyword>
<feature type="transmembrane region" description="Helical" evidence="1">
    <location>
        <begin position="20"/>
        <end position="39"/>
    </location>
</feature>
<feature type="transmembrane region" description="Helical" evidence="1">
    <location>
        <begin position="219"/>
        <end position="239"/>
    </location>
</feature>
<feature type="transmembrane region" description="Helical" evidence="1">
    <location>
        <begin position="159"/>
        <end position="176"/>
    </location>
</feature>
<dbReference type="AlphaFoldDB" id="A0A2H9T154"/>
<keyword evidence="1" id="KW-0472">Membrane</keyword>
<feature type="transmembrane region" description="Helical" evidence="1">
    <location>
        <begin position="89"/>
        <end position="104"/>
    </location>
</feature>
<dbReference type="EMBL" id="PFEN01000035">
    <property type="protein sequence ID" value="PJE69464.1"/>
    <property type="molecule type" value="Genomic_DNA"/>
</dbReference>
<accession>A0A2H9T154</accession>
<feature type="transmembrane region" description="Helical" evidence="1">
    <location>
        <begin position="245"/>
        <end position="264"/>
    </location>
</feature>
<dbReference type="Proteomes" id="UP000236946">
    <property type="component" value="Unassembled WGS sequence"/>
</dbReference>
<keyword evidence="1" id="KW-1133">Transmembrane helix</keyword>
<comment type="caution">
    <text evidence="2">The sequence shown here is derived from an EMBL/GenBank/DDBJ whole genome shotgun (WGS) entry which is preliminary data.</text>
</comment>
<feature type="transmembrane region" description="Helical" evidence="1">
    <location>
        <begin position="59"/>
        <end position="77"/>
    </location>
</feature>
<sequence length="292" mass="32533">MSENNQNKSQKEIEIIFRPWKVFATEAVLFFLTLVLGIITASKLSQFLKVQEVPLPSLSLKDFLVFFLVATFSLYLLASLKKFQKGKEAIYKILFILAIFWGGGVVLSLWIGDFLAILIILILVFFWLKSPLVLIHDLVIILGLAGAGSILGIGFDPRMIIILLVIFSIYDFIAVCKTKHMVKMAREMIEKKVVFGLIVPVNISDFLQNLKKVKFGGRFLILGGGDVVFPLLLSVSIIQGGVLKSLIVAIFSLIGLFATYKLFIGQKVRQPIPALPLIALFSVIGYLITRLI</sequence>
<evidence type="ECO:0000256" key="1">
    <source>
        <dbReference type="SAM" id="Phobius"/>
    </source>
</evidence>
<feature type="transmembrane region" description="Helical" evidence="1">
    <location>
        <begin position="271"/>
        <end position="289"/>
    </location>
</feature>
<organism evidence="2 3">
    <name type="scientific">Candidatus Staskawiczbacteria bacterium CG10_big_fil_rev_8_21_14_0_10_38_10</name>
    <dbReference type="NCBI Taxonomy" id="1974891"/>
    <lineage>
        <taxon>Bacteria</taxon>
        <taxon>Candidatus Staskawicziibacteriota</taxon>
    </lineage>
</organism>
<feature type="transmembrane region" description="Helical" evidence="1">
    <location>
        <begin position="110"/>
        <end position="128"/>
    </location>
</feature>
<evidence type="ECO:0000313" key="3">
    <source>
        <dbReference type="Proteomes" id="UP000236946"/>
    </source>
</evidence>
<dbReference type="Pfam" id="PF06550">
    <property type="entry name" value="SPP"/>
    <property type="match status" value="1"/>
</dbReference>
<protein>
    <submittedName>
        <fullName evidence="2">Uncharacterized protein</fullName>
    </submittedName>
</protein>
<dbReference type="InterPro" id="IPR010545">
    <property type="entry name" value="SPP"/>
</dbReference>
<evidence type="ECO:0000313" key="2">
    <source>
        <dbReference type="EMBL" id="PJE69464.1"/>
    </source>
</evidence>
<gene>
    <name evidence="2" type="ORF">COU98_01925</name>
</gene>
<reference evidence="3" key="1">
    <citation type="submission" date="2017-09" db="EMBL/GenBank/DDBJ databases">
        <title>Depth-based differentiation of microbial function through sediment-hosted aquifers and enrichment of novel symbionts in the deep terrestrial subsurface.</title>
        <authorList>
            <person name="Probst A.J."/>
            <person name="Ladd B."/>
            <person name="Jarett J.K."/>
            <person name="Geller-Mcgrath D.E."/>
            <person name="Sieber C.M.K."/>
            <person name="Emerson J.B."/>
            <person name="Anantharaman K."/>
            <person name="Thomas B.C."/>
            <person name="Malmstrom R."/>
            <person name="Stieglmeier M."/>
            <person name="Klingl A."/>
            <person name="Woyke T."/>
            <person name="Ryan C.M."/>
            <person name="Banfield J.F."/>
        </authorList>
    </citation>
    <scope>NUCLEOTIDE SEQUENCE [LARGE SCALE GENOMIC DNA]</scope>
</reference>
<feature type="transmembrane region" description="Helical" evidence="1">
    <location>
        <begin position="135"/>
        <end position="153"/>
    </location>
</feature>
<name>A0A2H9T154_9BACT</name>